<keyword evidence="7" id="KW-0645">Protease</keyword>
<keyword evidence="12" id="KW-0720">Serine protease</keyword>
<dbReference type="GO" id="GO:0042597">
    <property type="term" value="C:periplasmic space"/>
    <property type="evidence" value="ECO:0007669"/>
    <property type="project" value="UniProtKB-SubCell"/>
</dbReference>
<evidence type="ECO:0000313" key="20">
    <source>
        <dbReference type="Proteomes" id="UP000294325"/>
    </source>
</evidence>
<evidence type="ECO:0000256" key="12">
    <source>
        <dbReference type="ARBA" id="ARBA00022825"/>
    </source>
</evidence>
<keyword evidence="10" id="KW-0574">Periplasm</keyword>
<feature type="region of interest" description="Disordered" evidence="17">
    <location>
        <begin position="30"/>
        <end position="49"/>
    </location>
</feature>
<dbReference type="SMART" id="SM00228">
    <property type="entry name" value="PDZ"/>
    <property type="match status" value="1"/>
</dbReference>
<dbReference type="Pfam" id="PF13365">
    <property type="entry name" value="Trypsin_2"/>
    <property type="match status" value="1"/>
</dbReference>
<protein>
    <recommendedName>
        <fullName evidence="6">Probable periplasmic serine endoprotease DegP-like</fullName>
        <ecNumber evidence="5">3.4.21.107</ecNumber>
    </recommendedName>
    <alternativeName>
        <fullName evidence="14">Protease Do</fullName>
    </alternativeName>
</protein>
<dbReference type="AlphaFoldDB" id="A0A4P7BYQ9"/>
<keyword evidence="11" id="KW-0378">Hydrolase</keyword>
<dbReference type="PROSITE" id="PS51257">
    <property type="entry name" value="PROKAR_LIPOPROTEIN"/>
    <property type="match status" value="1"/>
</dbReference>
<evidence type="ECO:0000256" key="2">
    <source>
        <dbReference type="ARBA" id="ARBA00002610"/>
    </source>
</evidence>
<evidence type="ECO:0000256" key="15">
    <source>
        <dbReference type="PIRSR" id="PIRSR611782-1"/>
    </source>
</evidence>
<dbReference type="KEGG" id="nwr:E3U44_12975"/>
<comment type="similarity">
    <text evidence="4">Belongs to the peptidase S1C family.</text>
</comment>
<evidence type="ECO:0000256" key="6">
    <source>
        <dbReference type="ARBA" id="ARBA00013958"/>
    </source>
</evidence>
<comment type="function">
    <text evidence="2">Might be efficient in the degradation of transiently denatured and unfolded proteins which accumulate in the periplasm following stress conditions.</text>
</comment>
<evidence type="ECO:0000256" key="13">
    <source>
        <dbReference type="ARBA" id="ARBA00023016"/>
    </source>
</evidence>
<evidence type="ECO:0000256" key="17">
    <source>
        <dbReference type="SAM" id="MobiDB-lite"/>
    </source>
</evidence>
<dbReference type="InterPro" id="IPR011782">
    <property type="entry name" value="Pept_S1C_Do"/>
</dbReference>
<evidence type="ECO:0000256" key="14">
    <source>
        <dbReference type="ARBA" id="ARBA00032850"/>
    </source>
</evidence>
<dbReference type="RefSeq" id="WP_134358584.1">
    <property type="nucleotide sequence ID" value="NZ_CP038033.1"/>
</dbReference>
<keyword evidence="13" id="KW-0346">Stress response</keyword>
<keyword evidence="8" id="KW-0732">Signal</keyword>
<evidence type="ECO:0000256" key="4">
    <source>
        <dbReference type="ARBA" id="ARBA00010541"/>
    </source>
</evidence>
<dbReference type="GO" id="GO:0006508">
    <property type="term" value="P:proteolysis"/>
    <property type="evidence" value="ECO:0007669"/>
    <property type="project" value="UniProtKB-KW"/>
</dbReference>
<dbReference type="InterPro" id="IPR036034">
    <property type="entry name" value="PDZ_sf"/>
</dbReference>
<dbReference type="Gene3D" id="2.40.10.120">
    <property type="match status" value="1"/>
</dbReference>
<feature type="binding site" evidence="16">
    <location>
        <position position="164"/>
    </location>
    <ligand>
        <name>substrate</name>
    </ligand>
</feature>
<dbReference type="FunFam" id="2.40.10.10:FF:000001">
    <property type="entry name" value="Periplasmic serine protease DegS"/>
    <property type="match status" value="1"/>
</dbReference>
<evidence type="ECO:0000256" key="7">
    <source>
        <dbReference type="ARBA" id="ARBA00022670"/>
    </source>
</evidence>
<dbReference type="InterPro" id="IPR001940">
    <property type="entry name" value="Peptidase_S1C"/>
</dbReference>
<dbReference type="PROSITE" id="PS50106">
    <property type="entry name" value="PDZ"/>
    <property type="match status" value="1"/>
</dbReference>
<evidence type="ECO:0000256" key="8">
    <source>
        <dbReference type="ARBA" id="ARBA00022729"/>
    </source>
</evidence>
<dbReference type="FunFam" id="2.40.10.120:FF:000007">
    <property type="entry name" value="Periplasmic serine endoprotease DegP-like"/>
    <property type="match status" value="1"/>
</dbReference>
<dbReference type="Pfam" id="PF13180">
    <property type="entry name" value="PDZ_2"/>
    <property type="match status" value="1"/>
</dbReference>
<evidence type="ECO:0000259" key="18">
    <source>
        <dbReference type="PROSITE" id="PS50106"/>
    </source>
</evidence>
<dbReference type="PANTHER" id="PTHR22939:SF130">
    <property type="entry name" value="PERIPLASMIC SERINE ENDOPROTEASE DEGP-LIKE-RELATED"/>
    <property type="match status" value="1"/>
</dbReference>
<dbReference type="PANTHER" id="PTHR22939">
    <property type="entry name" value="SERINE PROTEASE FAMILY S1C HTRA-RELATED"/>
    <property type="match status" value="1"/>
</dbReference>
<keyword evidence="20" id="KW-1185">Reference proteome</keyword>
<comment type="subcellular location">
    <subcellularLocation>
        <location evidence="3">Periplasm</location>
    </subcellularLocation>
</comment>
<evidence type="ECO:0000256" key="1">
    <source>
        <dbReference type="ARBA" id="ARBA00001772"/>
    </source>
</evidence>
<dbReference type="SUPFAM" id="SSF50494">
    <property type="entry name" value="Trypsin-like serine proteases"/>
    <property type="match status" value="1"/>
</dbReference>
<feature type="active site" description="Charge relay system" evidence="15">
    <location>
        <position position="238"/>
    </location>
</feature>
<dbReference type="CDD" id="cd10839">
    <property type="entry name" value="cpPDZ1_DegP-like"/>
    <property type="match status" value="1"/>
</dbReference>
<evidence type="ECO:0000256" key="3">
    <source>
        <dbReference type="ARBA" id="ARBA00004418"/>
    </source>
</evidence>
<evidence type="ECO:0000256" key="11">
    <source>
        <dbReference type="ARBA" id="ARBA00022801"/>
    </source>
</evidence>
<dbReference type="InterPro" id="IPR009003">
    <property type="entry name" value="Peptidase_S1_PA"/>
</dbReference>
<feature type="domain" description="PDZ" evidence="18">
    <location>
        <begin position="277"/>
        <end position="357"/>
    </location>
</feature>
<reference evidence="19 20" key="1">
    <citation type="submission" date="2019-03" db="EMBL/GenBank/DDBJ databases">
        <title>The genome sequence of Nitrosococcus wardiae strain D1FHST reveals the archetypal metabolic capacity of ammonia-oxidizing Gammaproteobacteria.</title>
        <authorList>
            <person name="Wang L."/>
            <person name="Lim C.K."/>
            <person name="Hanson T.E."/>
            <person name="Dang H."/>
            <person name="Klotz M.G."/>
        </authorList>
    </citation>
    <scope>NUCLEOTIDE SEQUENCE [LARGE SCALE GENOMIC DNA]</scope>
    <source>
        <strain evidence="19 20">D1FHS</strain>
    </source>
</reference>
<dbReference type="EMBL" id="CP038033">
    <property type="protein sequence ID" value="QBQ55323.1"/>
    <property type="molecule type" value="Genomic_DNA"/>
</dbReference>
<dbReference type="PRINTS" id="PR00834">
    <property type="entry name" value="PROTEASES2C"/>
</dbReference>
<comment type="catalytic activity">
    <reaction evidence="1">
        <text>Acts on substrates that are at least partially unfolded. The cleavage site P1 residue is normally between a pair of hydrophobic residues, such as Val-|-Val.</text>
        <dbReference type="EC" id="3.4.21.107"/>
    </reaction>
</comment>
<dbReference type="NCBIfam" id="TIGR02037">
    <property type="entry name" value="degP_htrA_DO"/>
    <property type="match status" value="1"/>
</dbReference>
<feature type="binding site" evidence="16">
    <location>
        <begin position="236"/>
        <end position="238"/>
    </location>
    <ligand>
        <name>substrate</name>
    </ligand>
</feature>
<evidence type="ECO:0000256" key="9">
    <source>
        <dbReference type="ARBA" id="ARBA00022737"/>
    </source>
</evidence>
<accession>A0A4P7BYQ9</accession>
<feature type="active site" description="Charge relay system" evidence="15">
    <location>
        <position position="135"/>
    </location>
</feature>
<evidence type="ECO:0000256" key="5">
    <source>
        <dbReference type="ARBA" id="ARBA00013035"/>
    </source>
</evidence>
<keyword evidence="9" id="KW-0677">Repeat</keyword>
<evidence type="ECO:0000313" key="19">
    <source>
        <dbReference type="EMBL" id="QBQ55323.1"/>
    </source>
</evidence>
<feature type="binding site" evidence="16">
    <location>
        <position position="135"/>
    </location>
    <ligand>
        <name>substrate</name>
    </ligand>
</feature>
<sequence length="385" mass="41459">MLIKGKEWRVLLSFLLYTVLLLLLGCSSEEESPLAPPTETSRAPSKPQASREALLPSFADIVAEAKPAVVNIATTQTIETPEGHPFFGPDSFGEENPFEEFFRRFFPDMPKTFKRQSLGSGFIIDAEGLIVTNHHVVDRAEEIIIRLEKKEFKAQILGSDPATDLAILKIKPDRKLPTLNFGDSNQLQVGDWVIAIGNPFGLSQTVTAGIVSATGRVIGQGPYDDFIQTDASINPGNSGGPLLNLKGKVVGINTAIFSQTGANIGIGFAIPSNLSRDITEKLRTQGKVVRGWLGVVVQDLDEDLAAAFNLPEVQGALIVDVKEGGPADKAGLKRGDVIANFGRESVQSLQDLSREVAATEPGIKVPVEIIRQGEKQALTVEVGEQ</sequence>
<evidence type="ECO:0000256" key="16">
    <source>
        <dbReference type="PIRSR" id="PIRSR611782-2"/>
    </source>
</evidence>
<dbReference type="Gene3D" id="2.30.42.10">
    <property type="match status" value="1"/>
</dbReference>
<dbReference type="InterPro" id="IPR001478">
    <property type="entry name" value="PDZ"/>
</dbReference>
<organism evidence="19 20">
    <name type="scientific">Nitrosococcus wardiae</name>
    <dbReference type="NCBI Taxonomy" id="1814290"/>
    <lineage>
        <taxon>Bacteria</taxon>
        <taxon>Pseudomonadati</taxon>
        <taxon>Pseudomonadota</taxon>
        <taxon>Gammaproteobacteria</taxon>
        <taxon>Chromatiales</taxon>
        <taxon>Chromatiaceae</taxon>
        <taxon>Nitrosococcus</taxon>
    </lineage>
</organism>
<feature type="active site" description="Charge relay system" evidence="15">
    <location>
        <position position="164"/>
    </location>
</feature>
<gene>
    <name evidence="19" type="ORF">E3U44_12975</name>
</gene>
<dbReference type="Proteomes" id="UP000294325">
    <property type="component" value="Chromosome"/>
</dbReference>
<dbReference type="EC" id="3.4.21.107" evidence="5"/>
<evidence type="ECO:0000256" key="10">
    <source>
        <dbReference type="ARBA" id="ARBA00022764"/>
    </source>
</evidence>
<name>A0A4P7BYQ9_9GAMM</name>
<dbReference type="OrthoDB" id="9758917at2"/>
<proteinExistence type="inferred from homology"/>
<dbReference type="SUPFAM" id="SSF50156">
    <property type="entry name" value="PDZ domain-like"/>
    <property type="match status" value="1"/>
</dbReference>
<dbReference type="GO" id="GO:0004252">
    <property type="term" value="F:serine-type endopeptidase activity"/>
    <property type="evidence" value="ECO:0007669"/>
    <property type="project" value="InterPro"/>
</dbReference>